<feature type="domain" description="Fungal lipase-type" evidence="9">
    <location>
        <begin position="104"/>
        <end position="235"/>
    </location>
</feature>
<evidence type="ECO:0000313" key="11">
    <source>
        <dbReference type="EMBL" id="KAL2833185.1"/>
    </source>
</evidence>
<evidence type="ECO:0000259" key="9">
    <source>
        <dbReference type="Pfam" id="PF01764"/>
    </source>
</evidence>
<comment type="catalytic activity">
    <reaction evidence="5">
        <text>feruloyl-polysaccharide + H2O = ferulate + polysaccharide.</text>
        <dbReference type="EC" id="3.1.1.73"/>
    </reaction>
</comment>
<evidence type="ECO:0000256" key="3">
    <source>
        <dbReference type="ARBA" id="ARBA00022729"/>
    </source>
</evidence>
<dbReference type="PANTHER" id="PTHR46640:SF1">
    <property type="entry name" value="FUNGAL LIPASE-LIKE DOMAIN-CONTAINING PROTEIN-RELATED"/>
    <property type="match status" value="1"/>
</dbReference>
<dbReference type="SUPFAM" id="SSF53474">
    <property type="entry name" value="alpha/beta-Hydrolases"/>
    <property type="match status" value="1"/>
</dbReference>
<keyword evidence="3 8" id="KW-0732">Signal</keyword>
<dbReference type="CDD" id="cd00519">
    <property type="entry name" value="Lipase_3"/>
    <property type="match status" value="1"/>
</dbReference>
<comment type="caution">
    <text evidence="11">The sequence shown here is derived from an EMBL/GenBank/DDBJ whole genome shotgun (WGS) entry which is preliminary data.</text>
</comment>
<dbReference type="InterPro" id="IPR002921">
    <property type="entry name" value="Fungal_lipase-type"/>
</dbReference>
<gene>
    <name evidence="11" type="ORF">BJY01DRAFT_239545</name>
</gene>
<feature type="domain" description="Mono-/di-acylglycerol lipase N-terminal" evidence="10">
    <location>
        <begin position="5"/>
        <end position="76"/>
    </location>
</feature>
<reference evidence="11 12" key="1">
    <citation type="submission" date="2024-07" db="EMBL/GenBank/DDBJ databases">
        <title>Section-level genome sequencing and comparative genomics of Aspergillus sections Usti and Cavernicolus.</title>
        <authorList>
            <consortium name="Lawrence Berkeley National Laboratory"/>
            <person name="Nybo J.L."/>
            <person name="Vesth T.C."/>
            <person name="Theobald S."/>
            <person name="Frisvad J.C."/>
            <person name="Larsen T.O."/>
            <person name="Kjaerboelling I."/>
            <person name="Rothschild-Mancinelli K."/>
            <person name="Lyhne E.K."/>
            <person name="Kogle M.E."/>
            <person name="Barry K."/>
            <person name="Clum A."/>
            <person name="Na H."/>
            <person name="Ledsgaard L."/>
            <person name="Lin J."/>
            <person name="Lipzen A."/>
            <person name="Kuo A."/>
            <person name="Riley R."/>
            <person name="Mondo S."/>
            <person name="Labutti K."/>
            <person name="Haridas S."/>
            <person name="Pangalinan J."/>
            <person name="Salamov A.A."/>
            <person name="Simmons B.A."/>
            <person name="Magnuson J.K."/>
            <person name="Chen J."/>
            <person name="Drula E."/>
            <person name="Henrissat B."/>
            <person name="Wiebenga A."/>
            <person name="Lubbers R.J."/>
            <person name="Gomes A.C."/>
            <person name="Makela M.R."/>
            <person name="Stajich J."/>
            <person name="Grigoriev I.V."/>
            <person name="Mortensen U.H."/>
            <person name="De Vries R.P."/>
            <person name="Baker S.E."/>
            <person name="Andersen M.R."/>
        </authorList>
    </citation>
    <scope>NUCLEOTIDE SEQUENCE [LARGE SCALE GENOMIC DNA]</scope>
    <source>
        <strain evidence="11 12">CBS 123904</strain>
    </source>
</reference>
<keyword evidence="4" id="KW-0378">Hydrolase</keyword>
<evidence type="ECO:0000313" key="12">
    <source>
        <dbReference type="Proteomes" id="UP001610446"/>
    </source>
</evidence>
<evidence type="ECO:0000256" key="1">
    <source>
        <dbReference type="ARBA" id="ARBA00013091"/>
    </source>
</evidence>
<evidence type="ECO:0000259" key="10">
    <source>
        <dbReference type="Pfam" id="PF03893"/>
    </source>
</evidence>
<dbReference type="InterPro" id="IPR005592">
    <property type="entry name" value="Mono/diacylglycerol_lipase_N"/>
</dbReference>
<evidence type="ECO:0000256" key="6">
    <source>
        <dbReference type="ARBA" id="ARBA00037991"/>
    </source>
</evidence>
<feature type="signal peptide" evidence="8">
    <location>
        <begin position="1"/>
        <end position="18"/>
    </location>
</feature>
<dbReference type="InterPro" id="IPR029058">
    <property type="entry name" value="AB_hydrolase_fold"/>
</dbReference>
<organism evidence="11 12">
    <name type="scientific">Aspergillus pseudoustus</name>
    <dbReference type="NCBI Taxonomy" id="1810923"/>
    <lineage>
        <taxon>Eukaryota</taxon>
        <taxon>Fungi</taxon>
        <taxon>Dikarya</taxon>
        <taxon>Ascomycota</taxon>
        <taxon>Pezizomycotina</taxon>
        <taxon>Eurotiomycetes</taxon>
        <taxon>Eurotiomycetidae</taxon>
        <taxon>Eurotiales</taxon>
        <taxon>Aspergillaceae</taxon>
        <taxon>Aspergillus</taxon>
        <taxon>Aspergillus subgen. Nidulantes</taxon>
    </lineage>
</organism>
<evidence type="ECO:0000256" key="4">
    <source>
        <dbReference type="ARBA" id="ARBA00022801"/>
    </source>
</evidence>
<dbReference type="Gene3D" id="3.40.50.1820">
    <property type="entry name" value="alpha/beta hydrolase"/>
    <property type="match status" value="1"/>
</dbReference>
<dbReference type="EC" id="3.1.1.73" evidence="1"/>
<dbReference type="Proteomes" id="UP001610446">
    <property type="component" value="Unassembled WGS sequence"/>
</dbReference>
<proteinExistence type="inferred from homology"/>
<comment type="similarity">
    <text evidence="6">Belongs to the AB hydrolase superfamily. FaeA family.</text>
</comment>
<evidence type="ECO:0000256" key="7">
    <source>
        <dbReference type="ARBA" id="ARBA00041313"/>
    </source>
</evidence>
<sequence>MRFYLSTVLTVAAALVSAAPSPIRPRDISTNELSQFNFWVQYAAAAYCQPNYAGEASSKLSCVVGNCPAVEQAGASIFYSFSNSTPTDTAGYIAIDSTNQAIILAFRGSYSVRNWAADVTFTYEDPGLCPGCQAETGFWNSWALVRDHVVEQLDHAIAQHPGYELVIVGHSLGAAVATLAAADIRGREGGQPSASLYAFASPRVANTALAKYITAQNNNYRFTHTNDPVPQLPTLSMGYVHVSPEYWITAPDNATVRESEVEVLDGAVNWNGNTGTATVPDVPDVAEFDAHHWYFEEVDACLGPGIPFK</sequence>
<dbReference type="EMBL" id="JBFXLU010000246">
    <property type="protein sequence ID" value="KAL2833185.1"/>
    <property type="molecule type" value="Genomic_DNA"/>
</dbReference>
<keyword evidence="2" id="KW-0719">Serine esterase</keyword>
<dbReference type="Pfam" id="PF03893">
    <property type="entry name" value="Lipase3_N"/>
    <property type="match status" value="1"/>
</dbReference>
<accession>A0ABR4IZI5</accession>
<feature type="chain" id="PRO_5045483741" description="feruloyl esterase" evidence="8">
    <location>
        <begin position="19"/>
        <end position="309"/>
    </location>
</feature>
<evidence type="ECO:0000256" key="2">
    <source>
        <dbReference type="ARBA" id="ARBA00022487"/>
    </source>
</evidence>
<keyword evidence="12" id="KW-1185">Reference proteome</keyword>
<dbReference type="PANTHER" id="PTHR46640">
    <property type="entry name" value="TRIACYLGLYCEROL LIPASE, PUTATIVE (AFU_ORTHOLOGUE AFUA_6G06510)-RELATED"/>
    <property type="match status" value="1"/>
</dbReference>
<evidence type="ECO:0000256" key="5">
    <source>
        <dbReference type="ARBA" id="ARBA00034075"/>
    </source>
</evidence>
<dbReference type="Pfam" id="PF01764">
    <property type="entry name" value="Lipase_3"/>
    <property type="match status" value="1"/>
</dbReference>
<protein>
    <recommendedName>
        <fullName evidence="1">feruloyl esterase</fullName>
        <ecNumber evidence="1">3.1.1.73</ecNumber>
    </recommendedName>
    <alternativeName>
        <fullName evidence="7">Ferulic acid esterase A</fullName>
    </alternativeName>
</protein>
<name>A0ABR4IZI5_9EURO</name>
<dbReference type="InterPro" id="IPR051299">
    <property type="entry name" value="AB_hydrolase_lip/est"/>
</dbReference>
<evidence type="ECO:0000256" key="8">
    <source>
        <dbReference type="SAM" id="SignalP"/>
    </source>
</evidence>